<proteinExistence type="predicted"/>
<dbReference type="RefSeq" id="WP_091190451.1">
    <property type="nucleotide sequence ID" value="NZ_LT594324.1"/>
</dbReference>
<evidence type="ECO:0000313" key="5">
    <source>
        <dbReference type="Proteomes" id="UP000198765"/>
    </source>
</evidence>
<name>A0A1A8Z197_9ACTN</name>
<dbReference type="PATRIC" id="fig|299146.4.peg.150"/>
<evidence type="ECO:0008006" key="6">
    <source>
        <dbReference type="Google" id="ProtNLM"/>
    </source>
</evidence>
<dbReference type="AlphaFoldDB" id="A0A1A8Z197"/>
<keyword evidence="2" id="KW-0812">Transmembrane</keyword>
<evidence type="ECO:0000256" key="1">
    <source>
        <dbReference type="SAM" id="MobiDB-lite"/>
    </source>
</evidence>
<feature type="transmembrane region" description="Helical" evidence="2">
    <location>
        <begin position="288"/>
        <end position="310"/>
    </location>
</feature>
<keyword evidence="2" id="KW-1133">Transmembrane helix</keyword>
<protein>
    <recommendedName>
        <fullName evidence="6">LPXTG-motif cell wall anchor domain-containing protein</fullName>
    </recommendedName>
</protein>
<feature type="compositionally biased region" description="Low complexity" evidence="1">
    <location>
        <begin position="181"/>
        <end position="191"/>
    </location>
</feature>
<sequence>MNRLNLRRATALTAGALIGLASVAIVASPAMAHHPEPSGSYCATPDGKVTVNWSVISSETDIDGTITKLESTVPGDITGELAVGATLKKQGDGPLTGTQTYTFEGDIPELKLTVAARWERGKKRDKKVLTGERTVVAQPSQDCGPTESPEPTPPASPEPTETPAPSETPAPTDSPEPTPSASPTATPSTPAEEPEEPVFQLEETCDTMTFIVENPAKGIPFTATLTSEKGVTKKLESVPGKTTSVSFDAYKGLKVTVKYDVVDETETIEYTQPEECGQGGGLPVTGPAAGAIAGGAAVLLAAGAVLFVMARRRRIRFTV</sequence>
<accession>A0A1A8Z197</accession>
<reference evidence="4 5" key="1">
    <citation type="submission" date="2016-06" db="EMBL/GenBank/DDBJ databases">
        <authorList>
            <person name="Kjaerup R.B."/>
            <person name="Dalgaard T.S."/>
            <person name="Juul-Madsen H.R."/>
        </authorList>
    </citation>
    <scope>NUCLEOTIDE SEQUENCE [LARGE SCALE GENOMIC DNA]</scope>
    <source>
        <strain evidence="4 5">DSM 45248</strain>
    </source>
</reference>
<evidence type="ECO:0000256" key="3">
    <source>
        <dbReference type="SAM" id="SignalP"/>
    </source>
</evidence>
<dbReference type="EMBL" id="LT594324">
    <property type="protein sequence ID" value="SBT37514.1"/>
    <property type="molecule type" value="Genomic_DNA"/>
</dbReference>
<organism evidence="4 5">
    <name type="scientific">Micromonospora narathiwatensis</name>
    <dbReference type="NCBI Taxonomy" id="299146"/>
    <lineage>
        <taxon>Bacteria</taxon>
        <taxon>Bacillati</taxon>
        <taxon>Actinomycetota</taxon>
        <taxon>Actinomycetes</taxon>
        <taxon>Micromonosporales</taxon>
        <taxon>Micromonosporaceae</taxon>
        <taxon>Micromonospora</taxon>
    </lineage>
</organism>
<feature type="compositionally biased region" description="Pro residues" evidence="1">
    <location>
        <begin position="148"/>
        <end position="180"/>
    </location>
</feature>
<dbReference type="OrthoDB" id="3297463at2"/>
<feature type="signal peptide" evidence="3">
    <location>
        <begin position="1"/>
        <end position="32"/>
    </location>
</feature>
<dbReference type="Proteomes" id="UP000198765">
    <property type="component" value="Chromosome I"/>
</dbReference>
<evidence type="ECO:0000256" key="2">
    <source>
        <dbReference type="SAM" id="Phobius"/>
    </source>
</evidence>
<evidence type="ECO:0000313" key="4">
    <source>
        <dbReference type="EMBL" id="SBT37514.1"/>
    </source>
</evidence>
<keyword evidence="2" id="KW-0472">Membrane</keyword>
<gene>
    <name evidence="4" type="ORF">GA0070621_0151</name>
</gene>
<feature type="chain" id="PRO_5008382317" description="LPXTG-motif cell wall anchor domain-containing protein" evidence="3">
    <location>
        <begin position="33"/>
        <end position="319"/>
    </location>
</feature>
<feature type="region of interest" description="Disordered" evidence="1">
    <location>
        <begin position="121"/>
        <end position="197"/>
    </location>
</feature>
<keyword evidence="5" id="KW-1185">Reference proteome</keyword>
<keyword evidence="3" id="KW-0732">Signal</keyword>